<gene>
    <name evidence="2" type="ORF">SAMN05444388_103340</name>
</gene>
<dbReference type="InterPro" id="IPR029044">
    <property type="entry name" value="Nucleotide-diphossugar_trans"/>
</dbReference>
<dbReference type="InterPro" id="IPR005835">
    <property type="entry name" value="NTP_transferase_dom"/>
</dbReference>
<name>A0A1M5L5A4_FLAJO</name>
<evidence type="ECO:0000259" key="1">
    <source>
        <dbReference type="Pfam" id="PF00483"/>
    </source>
</evidence>
<dbReference type="GO" id="GO:0047343">
    <property type="term" value="F:glucose-1-phosphate cytidylyltransferase activity"/>
    <property type="evidence" value="ECO:0007669"/>
    <property type="project" value="InterPro"/>
</dbReference>
<accession>A0A1M5L5A4</accession>
<evidence type="ECO:0000313" key="3">
    <source>
        <dbReference type="Proteomes" id="UP000184112"/>
    </source>
</evidence>
<dbReference type="NCBIfam" id="TIGR02623">
    <property type="entry name" value="G1P_cyt_trans"/>
    <property type="match status" value="1"/>
</dbReference>
<dbReference type="Pfam" id="PF00483">
    <property type="entry name" value="NTP_transferase"/>
    <property type="match status" value="1"/>
</dbReference>
<organism evidence="2 3">
    <name type="scientific">Flavobacterium johnsoniae</name>
    <name type="common">Cytophaga johnsonae</name>
    <dbReference type="NCBI Taxonomy" id="986"/>
    <lineage>
        <taxon>Bacteria</taxon>
        <taxon>Pseudomonadati</taxon>
        <taxon>Bacteroidota</taxon>
        <taxon>Flavobacteriia</taxon>
        <taxon>Flavobacteriales</taxon>
        <taxon>Flavobacteriaceae</taxon>
        <taxon>Flavobacterium</taxon>
    </lineage>
</organism>
<dbReference type="InterPro" id="IPR046981">
    <property type="entry name" value="G1P_cyt_trans"/>
</dbReference>
<dbReference type="CDD" id="cd02524">
    <property type="entry name" value="G1P_cytidylyltransferase"/>
    <property type="match status" value="1"/>
</dbReference>
<proteinExistence type="predicted"/>
<dbReference type="SUPFAM" id="SSF53448">
    <property type="entry name" value="Nucleotide-diphospho-sugar transferases"/>
    <property type="match status" value="1"/>
</dbReference>
<dbReference type="PANTHER" id="PTHR47183:SF1">
    <property type="entry name" value="GLUCOSE-1-PHOSPHATE CYTIDYLYLTRANSFERASE"/>
    <property type="match status" value="1"/>
</dbReference>
<reference evidence="2 3" key="1">
    <citation type="submission" date="2016-11" db="EMBL/GenBank/DDBJ databases">
        <authorList>
            <person name="Jaros S."/>
            <person name="Januszkiewicz K."/>
            <person name="Wedrychowicz H."/>
        </authorList>
    </citation>
    <scope>NUCLEOTIDE SEQUENCE [LARGE SCALE GENOMIC DNA]</scope>
    <source>
        <strain evidence="2 3">DSM 6792</strain>
    </source>
</reference>
<dbReference type="RefSeq" id="WP_073409048.1">
    <property type="nucleotide sequence ID" value="NZ_FQWH01000003.1"/>
</dbReference>
<sequence length="258" mass="29612">MKVVIFAGGFGTRLMEETEARPKPMVEIGGKPILWHILKMYEQHGYNEFIICLGYKATFIKEYFYNYYLHNSDVTIELANNNINVHYSETESFKVTLIDTGLHTNTAGRLKKIEKYVKDETFMLTYGDGVADVDLTGLYNFHRSHGRLATLTSVQIPGRFGNLDINPSGEVGHFEEKPIGDGMWINGGFFVLEPGIFKYLDYDVEDVQWEKGPLGAIAQDNQLAAYKHDGFWKCMDALRDRHELEEMWSSGNAKWKTW</sequence>
<dbReference type="EMBL" id="FQWH01000003">
    <property type="protein sequence ID" value="SHG60156.1"/>
    <property type="molecule type" value="Genomic_DNA"/>
</dbReference>
<keyword evidence="2" id="KW-0808">Transferase</keyword>
<keyword evidence="2" id="KW-0548">Nucleotidyltransferase</keyword>
<dbReference type="InterPro" id="IPR013446">
    <property type="entry name" value="G1P_cyt_trans-like"/>
</dbReference>
<feature type="domain" description="Nucleotidyl transferase" evidence="1">
    <location>
        <begin position="2"/>
        <end position="211"/>
    </location>
</feature>
<dbReference type="AlphaFoldDB" id="A0A1M5L5A4"/>
<protein>
    <submittedName>
        <fullName evidence="2">Glucose-1-phosphate cytidylyltransferase</fullName>
    </submittedName>
</protein>
<dbReference type="PANTHER" id="PTHR47183">
    <property type="entry name" value="GLUCOSE-1-PHOSPHATE CYTIDYLYLTRANSFERASE-RELATED"/>
    <property type="match status" value="1"/>
</dbReference>
<dbReference type="Proteomes" id="UP000184112">
    <property type="component" value="Unassembled WGS sequence"/>
</dbReference>
<evidence type="ECO:0000313" key="2">
    <source>
        <dbReference type="EMBL" id="SHG60156.1"/>
    </source>
</evidence>
<dbReference type="GO" id="GO:0009243">
    <property type="term" value="P:O antigen biosynthetic process"/>
    <property type="evidence" value="ECO:0007669"/>
    <property type="project" value="InterPro"/>
</dbReference>
<dbReference type="Gene3D" id="3.90.550.10">
    <property type="entry name" value="Spore Coat Polysaccharide Biosynthesis Protein SpsA, Chain A"/>
    <property type="match status" value="1"/>
</dbReference>